<dbReference type="OrthoDB" id="9784492at2"/>
<dbReference type="STRING" id="1654360.EA58_04075"/>
<dbReference type="Proteomes" id="UP000027192">
    <property type="component" value="Unassembled WGS sequence"/>
</dbReference>
<keyword evidence="5" id="KW-1185">Reference proteome</keyword>
<dbReference type="EMBL" id="JMIB01000005">
    <property type="protein sequence ID" value="KDM92940.1"/>
    <property type="molecule type" value="Genomic_DNA"/>
</dbReference>
<comment type="similarity">
    <text evidence="2">Belongs to the MoaB/Mog family.</text>
</comment>
<dbReference type="Pfam" id="PF00994">
    <property type="entry name" value="MoCF_biosynth"/>
    <property type="match status" value="1"/>
</dbReference>
<dbReference type="CDD" id="cd00886">
    <property type="entry name" value="MogA_MoaB"/>
    <property type="match status" value="1"/>
</dbReference>
<evidence type="ECO:0000313" key="5">
    <source>
        <dbReference type="Proteomes" id="UP000027192"/>
    </source>
</evidence>
<keyword evidence="2" id="KW-0501">Molybdenum cofactor biosynthesis</keyword>
<name>A0A066RR60_9GAMM</name>
<dbReference type="NCBIfam" id="TIGR02667">
    <property type="entry name" value="moaB_proteo"/>
    <property type="match status" value="1"/>
</dbReference>
<evidence type="ECO:0000313" key="4">
    <source>
        <dbReference type="EMBL" id="KDM92940.1"/>
    </source>
</evidence>
<evidence type="ECO:0000256" key="2">
    <source>
        <dbReference type="PIRNR" id="PIRNR006443"/>
    </source>
</evidence>
<dbReference type="SUPFAM" id="SSF53218">
    <property type="entry name" value="Molybdenum cofactor biosynthesis proteins"/>
    <property type="match status" value="1"/>
</dbReference>
<gene>
    <name evidence="4" type="ORF">EA58_04075</name>
</gene>
<dbReference type="Gene3D" id="3.40.980.10">
    <property type="entry name" value="MoaB/Mog-like domain"/>
    <property type="match status" value="1"/>
</dbReference>
<dbReference type="UniPathway" id="UPA00344"/>
<protein>
    <recommendedName>
        <fullName evidence="1 2">Molybdenum cofactor biosynthesis protein B</fullName>
    </recommendedName>
</protein>
<dbReference type="RefSeq" id="WP_036749112.1">
    <property type="nucleotide sequence ID" value="NZ_JAGSGC010000002.1"/>
</dbReference>
<dbReference type="PIRSF" id="PIRSF006443">
    <property type="entry name" value="MoaB"/>
    <property type="match status" value="1"/>
</dbReference>
<evidence type="ECO:0000259" key="3">
    <source>
        <dbReference type="SMART" id="SM00852"/>
    </source>
</evidence>
<proteinExistence type="inferred from homology"/>
<organism evidence="4 5">
    <name type="scientific">Photobacterium galatheae</name>
    <dbReference type="NCBI Taxonomy" id="1654360"/>
    <lineage>
        <taxon>Bacteria</taxon>
        <taxon>Pseudomonadati</taxon>
        <taxon>Pseudomonadota</taxon>
        <taxon>Gammaproteobacteria</taxon>
        <taxon>Vibrionales</taxon>
        <taxon>Vibrionaceae</taxon>
        <taxon>Photobacterium</taxon>
    </lineage>
</organism>
<dbReference type="InterPro" id="IPR013484">
    <property type="entry name" value="MoaB_proteobac"/>
</dbReference>
<dbReference type="NCBIfam" id="TIGR00177">
    <property type="entry name" value="molyb_syn"/>
    <property type="match status" value="1"/>
</dbReference>
<dbReference type="GO" id="GO:0006777">
    <property type="term" value="P:Mo-molybdopterin cofactor biosynthetic process"/>
    <property type="evidence" value="ECO:0007669"/>
    <property type="project" value="UniProtKB-UniRule"/>
</dbReference>
<comment type="caution">
    <text evidence="4">The sequence shown here is derived from an EMBL/GenBank/DDBJ whole genome shotgun (WGS) entry which is preliminary data.</text>
</comment>
<feature type="domain" description="MoaB/Mog" evidence="3">
    <location>
        <begin position="14"/>
        <end position="158"/>
    </location>
</feature>
<dbReference type="SMART" id="SM00852">
    <property type="entry name" value="MoCF_biosynth"/>
    <property type="match status" value="1"/>
</dbReference>
<evidence type="ECO:0000256" key="1">
    <source>
        <dbReference type="ARBA" id="ARBA00015262"/>
    </source>
</evidence>
<dbReference type="PANTHER" id="PTHR43232:SF2">
    <property type="entry name" value="MOLYBDENUM COFACTOR BIOSYNTHESIS PROTEIN B"/>
    <property type="match status" value="1"/>
</dbReference>
<dbReference type="GO" id="GO:0005829">
    <property type="term" value="C:cytosol"/>
    <property type="evidence" value="ECO:0007669"/>
    <property type="project" value="TreeGrafter"/>
</dbReference>
<dbReference type="AlphaFoldDB" id="A0A066RR60"/>
<dbReference type="InterPro" id="IPR001453">
    <property type="entry name" value="MoaB/Mog_dom"/>
</dbReference>
<accession>A0A066RR60</accession>
<dbReference type="InterPro" id="IPR012245">
    <property type="entry name" value="MoaB"/>
</dbReference>
<reference evidence="4 5" key="1">
    <citation type="submission" date="2014-04" db="EMBL/GenBank/DDBJ databases">
        <title>Draft genome sequence of Photobacterium halotolerans S2753: a solonamide, ngercheumicin and holomycin producer.</title>
        <authorList>
            <person name="Machado H.R."/>
            <person name="Gram L."/>
        </authorList>
    </citation>
    <scope>NUCLEOTIDE SEQUENCE [LARGE SCALE GENOMIC DNA]</scope>
    <source>
        <strain evidence="4 5">S2753</strain>
    </source>
</reference>
<sequence>MGKTESSFIPVCVAVLTVSDHRDSSNNTSGDYFRQVSREAGHQVVESYIVPDNKYAIREIVSRWIAGKTVQVVLVNGGTGFNAKNSTPEALQPLFDRDIEGFGEAFRRLSWDDIGTSTLQSRALAGMANGTLIFAMPGSTGACRLAWEQLIAPQLDARTRPCQFVPHLKPVA</sequence>
<dbReference type="InterPro" id="IPR036425">
    <property type="entry name" value="MoaB/Mog-like_dom_sf"/>
</dbReference>
<comment type="function">
    <text evidence="2">May be involved in the biosynthesis of molybdopterin.</text>
</comment>
<comment type="pathway">
    <text evidence="2">Cofactor biosynthesis; molybdopterin biosynthesis.</text>
</comment>
<dbReference type="PANTHER" id="PTHR43232">
    <property type="entry name" value="MOLYBDENUM COFACTOR BIOSYNTHESIS PROTEIN B"/>
    <property type="match status" value="1"/>
</dbReference>